<feature type="signal peptide" evidence="2">
    <location>
        <begin position="1"/>
        <end position="17"/>
    </location>
</feature>
<dbReference type="AlphaFoldDB" id="A0A934KRK9"/>
<organism evidence="3 4">
    <name type="scientific">Candidatus Amunia macphersoniae</name>
    <dbReference type="NCBI Taxonomy" id="3127014"/>
    <lineage>
        <taxon>Bacteria</taxon>
        <taxon>Bacillati</taxon>
        <taxon>Candidatus Dormiibacterota</taxon>
        <taxon>Candidatus Dormibacteria</taxon>
        <taxon>Candidatus Aeolococcales</taxon>
        <taxon>Candidatus Aeolococcaceae</taxon>
        <taxon>Candidatus Amunia</taxon>
    </lineage>
</organism>
<feature type="compositionally biased region" description="Low complexity" evidence="1">
    <location>
        <begin position="30"/>
        <end position="47"/>
    </location>
</feature>
<comment type="caution">
    <text evidence="3">The sequence shown here is derived from an EMBL/GenBank/DDBJ whole genome shotgun (WGS) entry which is preliminary data.</text>
</comment>
<feature type="chain" id="PRO_5037437618" evidence="2">
    <location>
        <begin position="18"/>
        <end position="178"/>
    </location>
</feature>
<evidence type="ECO:0000313" key="3">
    <source>
        <dbReference type="EMBL" id="MBJ7610500.1"/>
    </source>
</evidence>
<feature type="region of interest" description="Disordered" evidence="1">
    <location>
        <begin position="30"/>
        <end position="52"/>
    </location>
</feature>
<name>A0A934KRK9_9BACT</name>
<dbReference type="InterPro" id="IPR006311">
    <property type="entry name" value="TAT_signal"/>
</dbReference>
<gene>
    <name evidence="3" type="ORF">JF887_13885</name>
</gene>
<accession>A0A934KRK9</accession>
<proteinExistence type="predicted"/>
<dbReference type="EMBL" id="JAEKNN010000063">
    <property type="protein sequence ID" value="MBJ7610500.1"/>
    <property type="molecule type" value="Genomic_DNA"/>
</dbReference>
<dbReference type="PROSITE" id="PS51318">
    <property type="entry name" value="TAT"/>
    <property type="match status" value="1"/>
</dbReference>
<protein>
    <submittedName>
        <fullName evidence="3">DUF3558 family protein</fullName>
    </submittedName>
</protein>
<evidence type="ECO:0000256" key="2">
    <source>
        <dbReference type="SAM" id="SignalP"/>
    </source>
</evidence>
<sequence>MTLKRSFIAWAAMVASAGVLTACGGASPTSSSSASAAGQAGGQSAPGTQPPHPCTLVTKDEAAAMLGGAVQNPVEDTTTLPGATKCTYTSASDSTNVVEVSFLNDDANGTLYNHINGQGNNTPVAGVGDAAFCIPDALGHTQVEALSKAKGLIVVVQGLTSNSCDQAKAFALKVLSRL</sequence>
<evidence type="ECO:0000313" key="4">
    <source>
        <dbReference type="Proteomes" id="UP000614410"/>
    </source>
</evidence>
<dbReference type="Proteomes" id="UP000614410">
    <property type="component" value="Unassembled WGS sequence"/>
</dbReference>
<keyword evidence="2" id="KW-0732">Signal</keyword>
<dbReference type="PROSITE" id="PS51257">
    <property type="entry name" value="PROKAR_LIPOPROTEIN"/>
    <property type="match status" value="1"/>
</dbReference>
<evidence type="ECO:0000256" key="1">
    <source>
        <dbReference type="SAM" id="MobiDB-lite"/>
    </source>
</evidence>
<reference evidence="3 4" key="1">
    <citation type="submission" date="2020-10" db="EMBL/GenBank/DDBJ databases">
        <title>Ca. Dormibacterota MAGs.</title>
        <authorList>
            <person name="Montgomery K."/>
        </authorList>
    </citation>
    <scope>NUCLEOTIDE SEQUENCE [LARGE SCALE GENOMIC DNA]</scope>
    <source>
        <strain evidence="3">Mitchell_Peninsula_5</strain>
    </source>
</reference>